<dbReference type="EMBL" id="MFSP01000108">
    <property type="protein sequence ID" value="OGI65453.1"/>
    <property type="molecule type" value="Genomic_DNA"/>
</dbReference>
<sequence>MGKLFSYSSPHTKVYSDDTNSGQFSKQENQAGPETPDEVLAPDTQFFQLNRLVRQGRDVRALDGPEHQPKRQLSNE</sequence>
<dbReference type="AlphaFoldDB" id="A0A1F6V707"/>
<feature type="region of interest" description="Disordered" evidence="1">
    <location>
        <begin position="1"/>
        <end position="39"/>
    </location>
</feature>
<evidence type="ECO:0000256" key="1">
    <source>
        <dbReference type="SAM" id="MobiDB-lite"/>
    </source>
</evidence>
<dbReference type="Proteomes" id="UP000179076">
    <property type="component" value="Unassembled WGS sequence"/>
</dbReference>
<proteinExistence type="predicted"/>
<comment type="caution">
    <text evidence="2">The sequence shown here is derived from an EMBL/GenBank/DDBJ whole genome shotgun (WGS) entry which is preliminary data.</text>
</comment>
<name>A0A1F6V707_9PROT</name>
<feature type="compositionally biased region" description="Polar residues" evidence="1">
    <location>
        <begin position="1"/>
        <end position="32"/>
    </location>
</feature>
<reference evidence="2 3" key="1">
    <citation type="journal article" date="2016" name="Nat. Commun.">
        <title>Thousands of microbial genomes shed light on interconnected biogeochemical processes in an aquifer system.</title>
        <authorList>
            <person name="Anantharaman K."/>
            <person name="Brown C.T."/>
            <person name="Hug L.A."/>
            <person name="Sharon I."/>
            <person name="Castelle C.J."/>
            <person name="Probst A.J."/>
            <person name="Thomas B.C."/>
            <person name="Singh A."/>
            <person name="Wilkins M.J."/>
            <person name="Karaoz U."/>
            <person name="Brodie E.L."/>
            <person name="Williams K.H."/>
            <person name="Hubbard S.S."/>
            <person name="Banfield J.F."/>
        </authorList>
    </citation>
    <scope>NUCLEOTIDE SEQUENCE [LARGE SCALE GENOMIC DNA]</scope>
</reference>
<gene>
    <name evidence="2" type="ORF">A2W18_03260</name>
</gene>
<organism evidence="2 3">
    <name type="scientific">Candidatus Muproteobacteria bacterium RBG_16_60_9</name>
    <dbReference type="NCBI Taxonomy" id="1817755"/>
    <lineage>
        <taxon>Bacteria</taxon>
        <taxon>Pseudomonadati</taxon>
        <taxon>Pseudomonadota</taxon>
        <taxon>Candidatus Muproteobacteria</taxon>
    </lineage>
</organism>
<accession>A0A1F6V707</accession>
<evidence type="ECO:0000313" key="2">
    <source>
        <dbReference type="EMBL" id="OGI65453.1"/>
    </source>
</evidence>
<protein>
    <submittedName>
        <fullName evidence="2">Uncharacterized protein</fullName>
    </submittedName>
</protein>
<evidence type="ECO:0000313" key="3">
    <source>
        <dbReference type="Proteomes" id="UP000179076"/>
    </source>
</evidence>